<name>A0A370FY98_9BACI</name>
<protein>
    <submittedName>
        <fullName evidence="2">Uncharacterized protein (TIGR02246 family)</fullName>
    </submittedName>
</protein>
<dbReference type="RefSeq" id="WP_158538449.1">
    <property type="nucleotide sequence ID" value="NZ_QQAY01000031.1"/>
</dbReference>
<accession>A0A370FY98</accession>
<feature type="domain" description="SnoaL-like" evidence="1">
    <location>
        <begin position="8"/>
        <end position="133"/>
    </location>
</feature>
<dbReference type="Proteomes" id="UP000255326">
    <property type="component" value="Unassembled WGS sequence"/>
</dbReference>
<dbReference type="SUPFAM" id="SSF54427">
    <property type="entry name" value="NTF2-like"/>
    <property type="match status" value="1"/>
</dbReference>
<dbReference type="InterPro" id="IPR032710">
    <property type="entry name" value="NTF2-like_dom_sf"/>
</dbReference>
<evidence type="ECO:0000313" key="3">
    <source>
        <dbReference type="Proteomes" id="UP000255326"/>
    </source>
</evidence>
<comment type="caution">
    <text evidence="2">The sequence shown here is derived from an EMBL/GenBank/DDBJ whole genome shotgun (WGS) entry which is preliminary data.</text>
</comment>
<proteinExistence type="predicted"/>
<dbReference type="Gene3D" id="3.10.450.50">
    <property type="match status" value="1"/>
</dbReference>
<dbReference type="Pfam" id="PF13474">
    <property type="entry name" value="SnoaL_3"/>
    <property type="match status" value="1"/>
</dbReference>
<dbReference type="EMBL" id="QQAY01000031">
    <property type="protein sequence ID" value="RDI36435.1"/>
    <property type="molecule type" value="Genomic_DNA"/>
</dbReference>
<dbReference type="OrthoDB" id="9812295at2"/>
<evidence type="ECO:0000313" key="2">
    <source>
        <dbReference type="EMBL" id="RDI36435.1"/>
    </source>
</evidence>
<reference evidence="2 3" key="1">
    <citation type="submission" date="2018-07" db="EMBL/GenBank/DDBJ databases">
        <title>Genomic Encyclopedia of Type Strains, Phase IV (KMG-IV): sequencing the most valuable type-strain genomes for metagenomic binning, comparative biology and taxonomic classification.</title>
        <authorList>
            <person name="Goeker M."/>
        </authorList>
    </citation>
    <scope>NUCLEOTIDE SEQUENCE [LARGE SCALE GENOMIC DNA]</scope>
    <source>
        <strain evidence="2 3">DSM 25281</strain>
    </source>
</reference>
<organism evidence="2 3">
    <name type="scientific">Falsibacillus pallidus</name>
    <dbReference type="NCBI Taxonomy" id="493781"/>
    <lineage>
        <taxon>Bacteria</taxon>
        <taxon>Bacillati</taxon>
        <taxon>Bacillota</taxon>
        <taxon>Bacilli</taxon>
        <taxon>Bacillales</taxon>
        <taxon>Bacillaceae</taxon>
        <taxon>Falsibacillus</taxon>
    </lineage>
</organism>
<dbReference type="InterPro" id="IPR037401">
    <property type="entry name" value="SnoaL-like"/>
</dbReference>
<dbReference type="AlphaFoldDB" id="A0A370FY98"/>
<evidence type="ECO:0000259" key="1">
    <source>
        <dbReference type="Pfam" id="PF13474"/>
    </source>
</evidence>
<gene>
    <name evidence="2" type="ORF">DFR59_1315</name>
</gene>
<sequence>MEAVFTKVQDVLDNYQKAVHEQDVEKFVSTYAEDVHIFDCWGKWECEGAESWRASVVDWFNGLKAEEVTLKVLFSDTVIEESGELAFIHSNVTFAAHNAADEKLRQMTNRFTFGLKRADGEWKVTHEHSSLPISMETGKGMFNLK</sequence>
<keyword evidence="3" id="KW-1185">Reference proteome</keyword>